<dbReference type="EMBL" id="JACHFM010000001">
    <property type="protein sequence ID" value="MBB5220374.1"/>
    <property type="molecule type" value="Genomic_DNA"/>
</dbReference>
<dbReference type="Proteomes" id="UP000549457">
    <property type="component" value="Unassembled WGS sequence"/>
</dbReference>
<proteinExistence type="predicted"/>
<protein>
    <submittedName>
        <fullName evidence="2">Crotonobetainyl-CoA:carnitine CoA-transferase CaiB-like acyl-CoA transferase</fullName>
    </submittedName>
</protein>
<gene>
    <name evidence="2" type="ORF">HNP73_000295</name>
</gene>
<sequence length="368" mass="39235">MSGPLAGLKVVEMAGIGPAPMCGMLLADLGAEIVRIDRPGESDVGIKRPPEANFLLRGRPTIRIDLKGPVGRDRVLALIEKTDCLIEGFRPGVMERLGLGPEPCLERNPRLVYGRVTGWGQSGPMAPWAGHDLNYIGLTGALEALGRADAPPPAPLNLIGDFGGGALFLALGLLAGVLDARRSGRGQVVDAAIVDGVAAMMTSLNGLRASGVFPTERQASILDSGAYFYDVYACADGRHLAVGAIEPRFFRTFLARLGLGWDDLPPQQDRSRWAEGRARLRAIFATEPRDHWVALFEGSDACVTPVLSLEESFENPHMRGRGTYVEAGGFLQAAPAPRFSRTLPPPPGKPDVNMPLPRWAAIPADPGA</sequence>
<dbReference type="GO" id="GO:0016740">
    <property type="term" value="F:transferase activity"/>
    <property type="evidence" value="ECO:0007669"/>
    <property type="project" value="UniProtKB-KW"/>
</dbReference>
<feature type="region of interest" description="Disordered" evidence="1">
    <location>
        <begin position="339"/>
        <end position="368"/>
    </location>
</feature>
<reference evidence="2 3" key="1">
    <citation type="submission" date="2020-08" db="EMBL/GenBank/DDBJ databases">
        <title>Genomic Encyclopedia of Type Strains, Phase IV (KMG-IV): sequencing the most valuable type-strain genomes for metagenomic binning, comparative biology and taxonomic classification.</title>
        <authorList>
            <person name="Goeker M."/>
        </authorList>
    </citation>
    <scope>NUCLEOTIDE SEQUENCE [LARGE SCALE GENOMIC DNA]</scope>
    <source>
        <strain evidence="2 3">DSM 101730</strain>
    </source>
</reference>
<evidence type="ECO:0000256" key="1">
    <source>
        <dbReference type="SAM" id="MobiDB-lite"/>
    </source>
</evidence>
<dbReference type="AlphaFoldDB" id="A0A840SHG9"/>
<organism evidence="2 3">
    <name type="scientific">Amaricoccus macauensis</name>
    <dbReference type="NCBI Taxonomy" id="57001"/>
    <lineage>
        <taxon>Bacteria</taxon>
        <taxon>Pseudomonadati</taxon>
        <taxon>Pseudomonadota</taxon>
        <taxon>Alphaproteobacteria</taxon>
        <taxon>Rhodobacterales</taxon>
        <taxon>Paracoccaceae</taxon>
        <taxon>Amaricoccus</taxon>
    </lineage>
</organism>
<dbReference type="InterPro" id="IPR023606">
    <property type="entry name" value="CoA-Trfase_III_dom_1_sf"/>
</dbReference>
<dbReference type="InterPro" id="IPR050509">
    <property type="entry name" value="CoA-transferase_III"/>
</dbReference>
<name>A0A840SHG9_9RHOB</name>
<dbReference type="SUPFAM" id="SSF89796">
    <property type="entry name" value="CoA-transferase family III (CaiB/BaiF)"/>
    <property type="match status" value="1"/>
</dbReference>
<evidence type="ECO:0000313" key="2">
    <source>
        <dbReference type="EMBL" id="MBB5220374.1"/>
    </source>
</evidence>
<dbReference type="PANTHER" id="PTHR48228">
    <property type="entry name" value="SUCCINYL-COA--D-CITRAMALATE COA-TRANSFERASE"/>
    <property type="match status" value="1"/>
</dbReference>
<comment type="caution">
    <text evidence="2">The sequence shown here is derived from an EMBL/GenBank/DDBJ whole genome shotgun (WGS) entry which is preliminary data.</text>
</comment>
<accession>A0A840SHG9</accession>
<dbReference type="InterPro" id="IPR044855">
    <property type="entry name" value="CoA-Trfase_III_dom3_sf"/>
</dbReference>
<evidence type="ECO:0000313" key="3">
    <source>
        <dbReference type="Proteomes" id="UP000549457"/>
    </source>
</evidence>
<dbReference type="InterPro" id="IPR003673">
    <property type="entry name" value="CoA-Trfase_fam_III"/>
</dbReference>
<dbReference type="Pfam" id="PF02515">
    <property type="entry name" value="CoA_transf_3"/>
    <property type="match status" value="1"/>
</dbReference>
<dbReference type="Gene3D" id="3.40.50.10540">
    <property type="entry name" value="Crotonobetainyl-coa:carnitine coa-transferase, domain 1"/>
    <property type="match status" value="1"/>
</dbReference>
<dbReference type="Gene3D" id="3.30.1540.10">
    <property type="entry name" value="formyl-coa transferase, domain 3"/>
    <property type="match status" value="1"/>
</dbReference>
<dbReference type="RefSeq" id="WP_184146406.1">
    <property type="nucleotide sequence ID" value="NZ_JACHFM010000001.1"/>
</dbReference>
<keyword evidence="3" id="KW-1185">Reference proteome</keyword>
<keyword evidence="2" id="KW-0808">Transferase</keyword>
<dbReference type="PANTHER" id="PTHR48228:SF5">
    <property type="entry name" value="ALPHA-METHYLACYL-COA RACEMASE"/>
    <property type="match status" value="1"/>
</dbReference>